<organism evidence="6 7">
    <name type="scientific">Candidula unifasciata</name>
    <dbReference type="NCBI Taxonomy" id="100452"/>
    <lineage>
        <taxon>Eukaryota</taxon>
        <taxon>Metazoa</taxon>
        <taxon>Spiralia</taxon>
        <taxon>Lophotrochozoa</taxon>
        <taxon>Mollusca</taxon>
        <taxon>Gastropoda</taxon>
        <taxon>Heterobranchia</taxon>
        <taxon>Euthyneura</taxon>
        <taxon>Panpulmonata</taxon>
        <taxon>Eupulmonata</taxon>
        <taxon>Stylommatophora</taxon>
        <taxon>Helicina</taxon>
        <taxon>Helicoidea</taxon>
        <taxon>Geomitridae</taxon>
        <taxon>Candidula</taxon>
    </lineage>
</organism>
<dbReference type="EMBL" id="CAJHNH020008465">
    <property type="protein sequence ID" value="CAG5135865.1"/>
    <property type="molecule type" value="Genomic_DNA"/>
</dbReference>
<evidence type="ECO:0000256" key="1">
    <source>
        <dbReference type="ARBA" id="ARBA00022723"/>
    </source>
</evidence>
<accession>A0A8S4A702</accession>
<keyword evidence="1" id="KW-0479">Metal-binding</keyword>
<evidence type="ECO:0000256" key="4">
    <source>
        <dbReference type="PROSITE-ProRule" id="PRU00134"/>
    </source>
</evidence>
<dbReference type="SUPFAM" id="SSF82199">
    <property type="entry name" value="SET domain"/>
    <property type="match status" value="1"/>
</dbReference>
<keyword evidence="3" id="KW-0862">Zinc</keyword>
<dbReference type="Proteomes" id="UP000678393">
    <property type="component" value="Unassembled WGS sequence"/>
</dbReference>
<dbReference type="PROSITE" id="PS01360">
    <property type="entry name" value="ZF_MYND_1"/>
    <property type="match status" value="1"/>
</dbReference>
<dbReference type="InterPro" id="IPR002893">
    <property type="entry name" value="Znf_MYND"/>
</dbReference>
<reference evidence="6" key="1">
    <citation type="submission" date="2021-04" db="EMBL/GenBank/DDBJ databases">
        <authorList>
            <consortium name="Molecular Ecology Group"/>
        </authorList>
    </citation>
    <scope>NUCLEOTIDE SEQUENCE</scope>
</reference>
<dbReference type="SUPFAM" id="SSF144232">
    <property type="entry name" value="HIT/MYND zinc finger-like"/>
    <property type="match status" value="1"/>
</dbReference>
<dbReference type="Gene3D" id="6.10.140.2220">
    <property type="match status" value="1"/>
</dbReference>
<sequence length="238" mass="26992">MGWKRGSVILEARPYAHVICLKFRQERCNFCLVSADNMKKCGSCKKIWYCGVSCQKEDWKIHKVECQIMRRVPDTPTDSLRLYLRLIIRYLAGAANVKHPEDESPCLRTFSELMSHADKIKVDPTRSEQFRTAADFLRAYAHGILRLPSDDVLLDIFGKMVINTFTIADEMLQDVGVAVYTSPSVLDHRCWPNAVATFDGRKVIVRAVDNITGDSLSDVSLELQTCIKYWTSLGVLGI</sequence>
<dbReference type="InterPro" id="IPR046341">
    <property type="entry name" value="SET_dom_sf"/>
</dbReference>
<evidence type="ECO:0000256" key="3">
    <source>
        <dbReference type="ARBA" id="ARBA00022833"/>
    </source>
</evidence>
<proteinExistence type="predicted"/>
<gene>
    <name evidence="6" type="ORF">CUNI_LOCUS21423</name>
</gene>
<dbReference type="InterPro" id="IPR050869">
    <property type="entry name" value="H3K4_H4K5_MeTrfase"/>
</dbReference>
<keyword evidence="7" id="KW-1185">Reference proteome</keyword>
<dbReference type="Pfam" id="PF01753">
    <property type="entry name" value="zf-MYND"/>
    <property type="match status" value="1"/>
</dbReference>
<dbReference type="Gene3D" id="1.10.220.160">
    <property type="match status" value="1"/>
</dbReference>
<evidence type="ECO:0000313" key="7">
    <source>
        <dbReference type="Proteomes" id="UP000678393"/>
    </source>
</evidence>
<dbReference type="AlphaFoldDB" id="A0A8S4A702"/>
<comment type="caution">
    <text evidence="6">The sequence shown here is derived from an EMBL/GenBank/DDBJ whole genome shotgun (WGS) entry which is preliminary data.</text>
</comment>
<keyword evidence="2 4" id="KW-0863">Zinc-finger</keyword>
<dbReference type="GO" id="GO:0008270">
    <property type="term" value="F:zinc ion binding"/>
    <property type="evidence" value="ECO:0007669"/>
    <property type="project" value="UniProtKB-KW"/>
</dbReference>
<protein>
    <recommendedName>
        <fullName evidence="5">MYND-type domain-containing protein</fullName>
    </recommendedName>
</protein>
<evidence type="ECO:0000256" key="2">
    <source>
        <dbReference type="ARBA" id="ARBA00022771"/>
    </source>
</evidence>
<name>A0A8S4A702_9EUPU</name>
<feature type="domain" description="MYND-type" evidence="5">
    <location>
        <begin position="28"/>
        <end position="66"/>
    </location>
</feature>
<dbReference type="GO" id="GO:0005634">
    <property type="term" value="C:nucleus"/>
    <property type="evidence" value="ECO:0007669"/>
    <property type="project" value="TreeGrafter"/>
</dbReference>
<evidence type="ECO:0000313" key="6">
    <source>
        <dbReference type="EMBL" id="CAG5135865.1"/>
    </source>
</evidence>
<dbReference type="PANTHER" id="PTHR12197">
    <property type="entry name" value="HISTONE-LYSINE N-METHYLTRANSFERASE SMYD"/>
    <property type="match status" value="1"/>
</dbReference>
<dbReference type="PANTHER" id="PTHR12197:SF251">
    <property type="entry name" value="EG:BACR7C10.4 PROTEIN"/>
    <property type="match status" value="1"/>
</dbReference>
<evidence type="ECO:0000259" key="5">
    <source>
        <dbReference type="PROSITE" id="PS50865"/>
    </source>
</evidence>
<dbReference type="PROSITE" id="PS50865">
    <property type="entry name" value="ZF_MYND_2"/>
    <property type="match status" value="1"/>
</dbReference>
<dbReference type="OrthoDB" id="265717at2759"/>
<dbReference type="Gene3D" id="2.170.270.10">
    <property type="entry name" value="SET domain"/>
    <property type="match status" value="1"/>
</dbReference>